<reference evidence="2 3" key="1">
    <citation type="submission" date="2018-06" db="EMBL/GenBank/DDBJ databases">
        <title>Extensive metabolic versatility and redundancy in microbially diverse, dynamic hydrothermal sediments.</title>
        <authorList>
            <person name="Dombrowski N."/>
            <person name="Teske A."/>
            <person name="Baker B.J."/>
        </authorList>
    </citation>
    <scope>NUCLEOTIDE SEQUENCE [LARGE SCALE GENOMIC DNA]</scope>
    <source>
        <strain evidence="2">B36_G15</strain>
    </source>
</reference>
<comment type="caution">
    <text evidence="2">The sequence shown here is derived from an EMBL/GenBank/DDBJ whole genome shotgun (WGS) entry which is preliminary data.</text>
</comment>
<proteinExistence type="predicted"/>
<keyword evidence="1" id="KW-0732">Signal</keyword>
<evidence type="ECO:0000313" key="3">
    <source>
        <dbReference type="Proteomes" id="UP000268469"/>
    </source>
</evidence>
<accession>A0A660SKU2</accession>
<dbReference type="PANTHER" id="PTHR46580">
    <property type="entry name" value="SENSOR KINASE-RELATED"/>
    <property type="match status" value="1"/>
</dbReference>
<dbReference type="Gene3D" id="2.130.10.130">
    <property type="entry name" value="Integrin alpha, N-terminal"/>
    <property type="match status" value="2"/>
</dbReference>
<dbReference type="InterPro" id="IPR028994">
    <property type="entry name" value="Integrin_alpha_N"/>
</dbReference>
<dbReference type="Pfam" id="PF13517">
    <property type="entry name" value="FG-GAP_3"/>
    <property type="match status" value="2"/>
</dbReference>
<evidence type="ECO:0000313" key="2">
    <source>
        <dbReference type="EMBL" id="RKX71465.1"/>
    </source>
</evidence>
<evidence type="ECO:0000256" key="1">
    <source>
        <dbReference type="ARBA" id="ARBA00022729"/>
    </source>
</evidence>
<dbReference type="AlphaFoldDB" id="A0A660SKU2"/>
<organism evidence="2 3">
    <name type="scientific">candidate division WOR-3 bacterium</name>
    <dbReference type="NCBI Taxonomy" id="2052148"/>
    <lineage>
        <taxon>Bacteria</taxon>
        <taxon>Bacteria division WOR-3</taxon>
    </lineage>
</organism>
<sequence length="1241" mass="137851">MSNFHPHHYRKLLCNVNKRPFSLDSVIYSFKMCSGGSMWVVLVGLLIFREGIWIETTQEDFADGIYERNIYASHRNGGAVEFVFKYDLDRNGYIDLFTAGHYGDNVYIYWGDADGYRPDRRRAFPISGGGNCDAADLNRDGYPDFVVAPNRCKFIRIYWGTSTGPDPYNYQEFPLPDYKDEACFVADLNKDGYLDIVIAAYDASNFIIYWGSKEGYNPNNSTLLPSDWSCHNIEVADFNKDQWLDLCIVNMHGGYNCIFWGSENGFEDTTMLQSFDWDAHGLSVADLDNNGYLDLIFTGCRGFQEAFIYWGDSSGFNRSDTLHTDQCYGGSSVGDLNKDGYLDIVFHRGWQPGVSLTPCIYWGSESGYSDTNRTFFGFPIEGSGGTVADFNQDGDLDIFCNSYSTGNSYVYWGPDFTTYTALPTDRDHHGMFREVGNVYDRGYYEDYLSSIYDGGAVTYWRRLSWDDSLPPGAGIKLFVRTGNTPQPDTSWSGWVEIPNGGGIPASLRARYIQYKAHLTYTNPAYLPVLWEVRVEYGSGVGVEIMPSQVDTVLPGEVKDYGFDVTNLGDSIDVVDLLITDTLSWSYSALDSVGNPLGDHNGNGYPDLVIDSLDTVRFLLRVQVPETVLYGVVDWFELIARSSRDTTVMDSADLELVVGLAPSVVIYPDRYDSARTGEVVEYLLYVGNSGNGVDTVDLRNFGTRPGWVVIYLDSVYQPLKDHNHNGWVDIPGLSAYGGLDSFRFWVRVPDSEALYVTDTTVVRAYSGYDSVVWDSVVVRTYVYGRRVLVIDSSQVDSVDPGAEVRYGLEARNLGDKGDTVELFSRHTGSGWQVIFYDSLGNPIQDLGYLGPNERVSFSAGVRAPVGALAGEVDTSIVYGRFVSDTTIYDSVLLWTRVKLKPGLSLYPDQVDTGGPGDTVDISFYVQNLGNGSDYCDFVVVSKYPVVLLDSLGAMLSDHNGNGKPDILLGYGEVVRVVSRVYIPAGAVVGEADTVVVTGSSGYDPEVSDQVVLVVNVVGVMINFAVVPDTSGRVEAGRSISYGMRLEYEGNVDDVIDLEVVGIEEGWGVSLVDSSGVALVDHDHDGLVDFGSVTTGVYRFGLVVTPPRWRGLVGEIYRTYLDTVVVYGYGSRVSKSDSAVVVTVMVPPVDIHNYPNPFAGGTSFIFSLSDDGVVNLRVYNRAGELIRELVKNRRYELGVYRVSWDGRNRYGRRCAPGVYLYLFEFKHKGKLDRIMKKLLIRGK</sequence>
<dbReference type="SUPFAM" id="SSF69318">
    <property type="entry name" value="Integrin alpha N-terminal domain"/>
    <property type="match status" value="2"/>
</dbReference>
<dbReference type="Proteomes" id="UP000268469">
    <property type="component" value="Unassembled WGS sequence"/>
</dbReference>
<dbReference type="Gene3D" id="2.60.40.4070">
    <property type="match status" value="1"/>
</dbReference>
<dbReference type="InterPro" id="IPR013517">
    <property type="entry name" value="FG-GAP"/>
</dbReference>
<dbReference type="PANTHER" id="PTHR46580:SF4">
    <property type="entry name" value="ATP_GTP-BINDING PROTEIN"/>
    <property type="match status" value="1"/>
</dbReference>
<dbReference type="EMBL" id="QNBE01000008">
    <property type="protein sequence ID" value="RKX71465.1"/>
    <property type="molecule type" value="Genomic_DNA"/>
</dbReference>
<name>A0A660SKU2_UNCW3</name>
<protein>
    <recommendedName>
        <fullName evidence="4">FlgD Ig-like domain-containing protein</fullName>
    </recommendedName>
</protein>
<evidence type="ECO:0008006" key="4">
    <source>
        <dbReference type="Google" id="ProtNLM"/>
    </source>
</evidence>
<gene>
    <name evidence="2" type="ORF">DRP53_01425</name>
</gene>